<dbReference type="EMBL" id="KV427524">
    <property type="protein sequence ID" value="KZV77817.1"/>
    <property type="molecule type" value="Genomic_DNA"/>
</dbReference>
<accession>A0A166MAJ0</accession>
<dbReference type="AlphaFoldDB" id="A0A166MAJ0"/>
<evidence type="ECO:0000313" key="2">
    <source>
        <dbReference type="EMBL" id="KZV77817.1"/>
    </source>
</evidence>
<feature type="signal peptide" evidence="1">
    <location>
        <begin position="1"/>
        <end position="19"/>
    </location>
</feature>
<evidence type="ECO:0000313" key="3">
    <source>
        <dbReference type="Proteomes" id="UP000077266"/>
    </source>
</evidence>
<sequence length="83" mass="8950">MRLACLAAVACAALRLVQPQRHSNLTAATIARLGMGVFFGPMAAVVHSCPLQPSDTQHHFFCSAAASRHLVQRLPWSGRRGEV</sequence>
<gene>
    <name evidence="2" type="ORF">EXIGLDRAFT_784757</name>
</gene>
<proteinExistence type="predicted"/>
<protein>
    <recommendedName>
        <fullName evidence="4">Secreted protein</fullName>
    </recommendedName>
</protein>
<name>A0A166MAJ0_EXIGL</name>
<keyword evidence="1" id="KW-0732">Signal</keyword>
<evidence type="ECO:0000256" key="1">
    <source>
        <dbReference type="SAM" id="SignalP"/>
    </source>
</evidence>
<keyword evidence="3" id="KW-1185">Reference proteome</keyword>
<dbReference type="Proteomes" id="UP000077266">
    <property type="component" value="Unassembled WGS sequence"/>
</dbReference>
<organism evidence="2 3">
    <name type="scientific">Exidia glandulosa HHB12029</name>
    <dbReference type="NCBI Taxonomy" id="1314781"/>
    <lineage>
        <taxon>Eukaryota</taxon>
        <taxon>Fungi</taxon>
        <taxon>Dikarya</taxon>
        <taxon>Basidiomycota</taxon>
        <taxon>Agaricomycotina</taxon>
        <taxon>Agaricomycetes</taxon>
        <taxon>Auriculariales</taxon>
        <taxon>Exidiaceae</taxon>
        <taxon>Exidia</taxon>
    </lineage>
</organism>
<reference evidence="2 3" key="1">
    <citation type="journal article" date="2016" name="Mol. Biol. Evol.">
        <title>Comparative Genomics of Early-Diverging Mushroom-Forming Fungi Provides Insights into the Origins of Lignocellulose Decay Capabilities.</title>
        <authorList>
            <person name="Nagy L.G."/>
            <person name="Riley R."/>
            <person name="Tritt A."/>
            <person name="Adam C."/>
            <person name="Daum C."/>
            <person name="Floudas D."/>
            <person name="Sun H."/>
            <person name="Yadav J.S."/>
            <person name="Pangilinan J."/>
            <person name="Larsson K.H."/>
            <person name="Matsuura K."/>
            <person name="Barry K."/>
            <person name="Labutti K."/>
            <person name="Kuo R."/>
            <person name="Ohm R.A."/>
            <person name="Bhattacharya S.S."/>
            <person name="Shirouzu T."/>
            <person name="Yoshinaga Y."/>
            <person name="Martin F.M."/>
            <person name="Grigoriev I.V."/>
            <person name="Hibbett D.S."/>
        </authorList>
    </citation>
    <scope>NUCLEOTIDE SEQUENCE [LARGE SCALE GENOMIC DNA]</scope>
    <source>
        <strain evidence="2 3">HHB12029</strain>
    </source>
</reference>
<evidence type="ECO:0008006" key="4">
    <source>
        <dbReference type="Google" id="ProtNLM"/>
    </source>
</evidence>
<feature type="chain" id="PRO_5007877311" description="Secreted protein" evidence="1">
    <location>
        <begin position="20"/>
        <end position="83"/>
    </location>
</feature>
<dbReference type="InParanoid" id="A0A166MAJ0"/>